<protein>
    <recommendedName>
        <fullName evidence="4">HlyD family secretion protein</fullName>
    </recommendedName>
</protein>
<accession>A0ABW4K243</accession>
<name>A0ABW4K243_9HYPH</name>
<keyword evidence="1" id="KW-0812">Transmembrane</keyword>
<evidence type="ECO:0000256" key="1">
    <source>
        <dbReference type="SAM" id="Phobius"/>
    </source>
</evidence>
<evidence type="ECO:0000313" key="2">
    <source>
        <dbReference type="EMBL" id="MFD1702167.1"/>
    </source>
</evidence>
<gene>
    <name evidence="2" type="ORF">ACFSCV_04040</name>
</gene>
<proteinExistence type="predicted"/>
<evidence type="ECO:0000313" key="3">
    <source>
        <dbReference type="Proteomes" id="UP001597308"/>
    </source>
</evidence>
<comment type="caution">
    <text evidence="2">The sequence shown here is derived from an EMBL/GenBank/DDBJ whole genome shotgun (WGS) entry which is preliminary data.</text>
</comment>
<dbReference type="RefSeq" id="WP_378797232.1">
    <property type="nucleotide sequence ID" value="NZ_JBHUER010000002.1"/>
</dbReference>
<keyword evidence="1" id="KW-0472">Membrane</keyword>
<feature type="transmembrane region" description="Helical" evidence="1">
    <location>
        <begin position="35"/>
        <end position="55"/>
    </location>
</feature>
<evidence type="ECO:0008006" key="4">
    <source>
        <dbReference type="Google" id="ProtNLM"/>
    </source>
</evidence>
<keyword evidence="3" id="KW-1185">Reference proteome</keyword>
<dbReference type="Proteomes" id="UP001597308">
    <property type="component" value="Unassembled WGS sequence"/>
</dbReference>
<organism evidence="2 3">
    <name type="scientific">Methylopila henanensis</name>
    <dbReference type="NCBI Taxonomy" id="873516"/>
    <lineage>
        <taxon>Bacteria</taxon>
        <taxon>Pseudomonadati</taxon>
        <taxon>Pseudomonadota</taxon>
        <taxon>Alphaproteobacteria</taxon>
        <taxon>Hyphomicrobiales</taxon>
        <taxon>Methylopilaceae</taxon>
        <taxon>Methylopila</taxon>
    </lineage>
</organism>
<sequence>MAYEAHNTPPPGARTETLEPVEAKQATNKPKGMPVVLIASITAAVVAMAVVLFGYV</sequence>
<dbReference type="EMBL" id="JBHUER010000002">
    <property type="protein sequence ID" value="MFD1702167.1"/>
    <property type="molecule type" value="Genomic_DNA"/>
</dbReference>
<reference evidence="3" key="1">
    <citation type="journal article" date="2019" name="Int. J. Syst. Evol. Microbiol.">
        <title>The Global Catalogue of Microorganisms (GCM) 10K type strain sequencing project: providing services to taxonomists for standard genome sequencing and annotation.</title>
        <authorList>
            <consortium name="The Broad Institute Genomics Platform"/>
            <consortium name="The Broad Institute Genome Sequencing Center for Infectious Disease"/>
            <person name="Wu L."/>
            <person name="Ma J."/>
        </authorList>
    </citation>
    <scope>NUCLEOTIDE SEQUENCE [LARGE SCALE GENOMIC DNA]</scope>
    <source>
        <strain evidence="3">KCTC 23707</strain>
    </source>
</reference>
<keyword evidence="1" id="KW-1133">Transmembrane helix</keyword>